<evidence type="ECO:0000259" key="5">
    <source>
        <dbReference type="SMART" id="SM00062"/>
    </source>
</evidence>
<dbReference type="GO" id="GO:0015276">
    <property type="term" value="F:ligand-gated monoatomic ion channel activity"/>
    <property type="evidence" value="ECO:0007669"/>
    <property type="project" value="InterPro"/>
</dbReference>
<dbReference type="SMART" id="SM00062">
    <property type="entry name" value="PBPb"/>
    <property type="match status" value="1"/>
</dbReference>
<evidence type="ECO:0000313" key="8">
    <source>
        <dbReference type="Proteomes" id="UP000050554"/>
    </source>
</evidence>
<dbReference type="NCBIfam" id="NF008426">
    <property type="entry name" value="PRK11260.1"/>
    <property type="match status" value="1"/>
</dbReference>
<reference evidence="7 8" key="1">
    <citation type="submission" date="2015-09" db="EMBL/GenBank/DDBJ databases">
        <title>Genome announcement of multiple Pseudomonas syringae strains.</title>
        <authorList>
            <person name="Thakur S."/>
            <person name="Wang P.W."/>
            <person name="Gong Y."/>
            <person name="Weir B.S."/>
            <person name="Guttman D.S."/>
        </authorList>
    </citation>
    <scope>NUCLEOTIDE SEQUENCE [LARGE SCALE GENOMIC DNA]</scope>
    <source>
        <strain evidence="7 8">ICMP3882</strain>
    </source>
</reference>
<dbReference type="Proteomes" id="UP000050554">
    <property type="component" value="Unassembled WGS sequence"/>
</dbReference>
<keyword evidence="4" id="KW-1133">Transmembrane helix</keyword>
<evidence type="ECO:0000259" key="6">
    <source>
        <dbReference type="SMART" id="SM00079"/>
    </source>
</evidence>
<evidence type="ECO:0000256" key="1">
    <source>
        <dbReference type="ARBA" id="ARBA00010333"/>
    </source>
</evidence>
<proteinExistence type="inferred from homology"/>
<feature type="domain" description="Ionotropic glutamate receptor C-terminal" evidence="6">
    <location>
        <begin position="82"/>
        <end position="302"/>
    </location>
</feature>
<dbReference type="InterPro" id="IPR001320">
    <property type="entry name" value="Iontro_rcpt_C"/>
</dbReference>
<evidence type="ECO:0000256" key="2">
    <source>
        <dbReference type="ARBA" id="ARBA00022729"/>
    </source>
</evidence>
<feature type="domain" description="Solute-binding protein family 3/N-terminal" evidence="5">
    <location>
        <begin position="82"/>
        <end position="303"/>
    </location>
</feature>
<dbReference type="SMART" id="SM00079">
    <property type="entry name" value="PBPe"/>
    <property type="match status" value="1"/>
</dbReference>
<evidence type="ECO:0000256" key="4">
    <source>
        <dbReference type="SAM" id="Phobius"/>
    </source>
</evidence>
<dbReference type="PANTHER" id="PTHR35936:SF35">
    <property type="entry name" value="L-CYSTINE-BINDING PROTEIN TCYJ"/>
    <property type="match status" value="1"/>
</dbReference>
<accession>A0A0P9YSE8</accession>
<dbReference type="InterPro" id="IPR001638">
    <property type="entry name" value="Solute-binding_3/MltF_N"/>
</dbReference>
<dbReference type="PATRIC" id="fig|55398.3.peg.1721"/>
<keyword evidence="4" id="KW-0472">Membrane</keyword>
<dbReference type="Pfam" id="PF00497">
    <property type="entry name" value="SBP_bac_3"/>
    <property type="match status" value="1"/>
</dbReference>
<feature type="compositionally biased region" description="Polar residues" evidence="3">
    <location>
        <begin position="1"/>
        <end position="18"/>
    </location>
</feature>
<keyword evidence="4" id="KW-0812">Transmembrane</keyword>
<name>A0A0P9YSE8_PSESI</name>
<dbReference type="GO" id="GO:0016020">
    <property type="term" value="C:membrane"/>
    <property type="evidence" value="ECO:0007669"/>
    <property type="project" value="InterPro"/>
</dbReference>
<comment type="caution">
    <text evidence="7">The sequence shown here is derived from an EMBL/GenBank/DDBJ whole genome shotgun (WGS) entry which is preliminary data.</text>
</comment>
<sequence length="306" mass="33422">MAPGTLNLSRNPLKNNAEFQHPDASVRPETGPTLHTKQEARMNISAIRRTFLFSALSLMLGTGIAGHAMAGEQLQKIKDSGTLNVGLEGTYPPFSFVDENGKLTGFEVELSEALAKELGVKAKIQPSKWDGILAALDSKRLDVVINQVTISDERKKKYDFSEPYTLSGIQALTLKKNKDTVKTADDLKGKKVGVGLGTNYEQWLKENVKGADIRTYDDDPTKFQDLKSGRIDAILVDRLAALEMVSKTKGAMVVAGAPFSRQESGIALRKGEPELLEAIDKALDKLRADGTLAKLSQKYFQADVTK</sequence>
<gene>
    <name evidence="7" type="ORF">ALO47_01370</name>
</gene>
<protein>
    <submittedName>
        <fullName evidence="7">Cystine transporter subunit</fullName>
    </submittedName>
</protein>
<feature type="region of interest" description="Disordered" evidence="3">
    <location>
        <begin position="1"/>
        <end position="33"/>
    </location>
</feature>
<dbReference type="AlphaFoldDB" id="A0A0P9YSE8"/>
<evidence type="ECO:0000256" key="3">
    <source>
        <dbReference type="SAM" id="MobiDB-lite"/>
    </source>
</evidence>
<organism evidence="7 8">
    <name type="scientific">Pseudomonas syringae pv. ribicola</name>
    <dbReference type="NCBI Taxonomy" id="55398"/>
    <lineage>
        <taxon>Bacteria</taxon>
        <taxon>Pseudomonadati</taxon>
        <taxon>Pseudomonadota</taxon>
        <taxon>Gammaproteobacteria</taxon>
        <taxon>Pseudomonadales</taxon>
        <taxon>Pseudomonadaceae</taxon>
        <taxon>Pseudomonas</taxon>
    </lineage>
</organism>
<dbReference type="PANTHER" id="PTHR35936">
    <property type="entry name" value="MEMBRANE-BOUND LYTIC MUREIN TRANSGLYCOSYLASE F"/>
    <property type="match status" value="1"/>
</dbReference>
<comment type="similarity">
    <text evidence="1">Belongs to the bacterial solute-binding protein 3 family.</text>
</comment>
<feature type="transmembrane region" description="Helical" evidence="4">
    <location>
        <begin position="51"/>
        <end position="70"/>
    </location>
</feature>
<evidence type="ECO:0000313" key="7">
    <source>
        <dbReference type="EMBL" id="KPY49413.1"/>
    </source>
</evidence>
<keyword evidence="2" id="KW-0732">Signal</keyword>
<dbReference type="EMBL" id="LJRF01000059">
    <property type="protein sequence ID" value="KPY49413.1"/>
    <property type="molecule type" value="Genomic_DNA"/>
</dbReference>
<dbReference type="Gene3D" id="3.40.190.10">
    <property type="entry name" value="Periplasmic binding protein-like II"/>
    <property type="match status" value="2"/>
</dbReference>
<dbReference type="SUPFAM" id="SSF53850">
    <property type="entry name" value="Periplasmic binding protein-like II"/>
    <property type="match status" value="1"/>
</dbReference>